<evidence type="ECO:0000256" key="1">
    <source>
        <dbReference type="SAM" id="MobiDB-lite"/>
    </source>
</evidence>
<dbReference type="AlphaFoldDB" id="A0A699XIA1"/>
<name>A0A699XIA1_TANCI</name>
<dbReference type="EMBL" id="BKCJ011867619">
    <property type="protein sequence ID" value="GFD59645.1"/>
    <property type="molecule type" value="Genomic_DNA"/>
</dbReference>
<feature type="non-terminal residue" evidence="2">
    <location>
        <position position="82"/>
    </location>
</feature>
<evidence type="ECO:0000313" key="2">
    <source>
        <dbReference type="EMBL" id="GFD59645.1"/>
    </source>
</evidence>
<feature type="region of interest" description="Disordered" evidence="1">
    <location>
        <begin position="1"/>
        <end position="20"/>
    </location>
</feature>
<accession>A0A699XIA1</accession>
<proteinExistence type="predicted"/>
<comment type="caution">
    <text evidence="2">The sequence shown here is derived from an EMBL/GenBank/DDBJ whole genome shotgun (WGS) entry which is preliminary data.</text>
</comment>
<sequence>QCPVEDDRPGRARADDRGCGRTSLAAAALAAAGNAPSEPRGPGRDHHRRSRQERPAYAPRPDHPGRNSWRRSVRSARRHEHR</sequence>
<reference evidence="2" key="1">
    <citation type="journal article" date="2019" name="Sci. Rep.">
        <title>Draft genome of Tanacetum cinerariifolium, the natural source of mosquito coil.</title>
        <authorList>
            <person name="Yamashiro T."/>
            <person name="Shiraishi A."/>
            <person name="Satake H."/>
            <person name="Nakayama K."/>
        </authorList>
    </citation>
    <scope>NUCLEOTIDE SEQUENCE</scope>
</reference>
<feature type="compositionally biased region" description="Basic residues" evidence="1">
    <location>
        <begin position="68"/>
        <end position="82"/>
    </location>
</feature>
<feature type="non-terminal residue" evidence="2">
    <location>
        <position position="1"/>
    </location>
</feature>
<gene>
    <name evidence="2" type="ORF">Tci_931614</name>
</gene>
<feature type="compositionally biased region" description="Basic and acidic residues" evidence="1">
    <location>
        <begin position="1"/>
        <end position="19"/>
    </location>
</feature>
<organism evidence="2">
    <name type="scientific">Tanacetum cinerariifolium</name>
    <name type="common">Dalmatian daisy</name>
    <name type="synonym">Chrysanthemum cinerariifolium</name>
    <dbReference type="NCBI Taxonomy" id="118510"/>
    <lineage>
        <taxon>Eukaryota</taxon>
        <taxon>Viridiplantae</taxon>
        <taxon>Streptophyta</taxon>
        <taxon>Embryophyta</taxon>
        <taxon>Tracheophyta</taxon>
        <taxon>Spermatophyta</taxon>
        <taxon>Magnoliopsida</taxon>
        <taxon>eudicotyledons</taxon>
        <taxon>Gunneridae</taxon>
        <taxon>Pentapetalae</taxon>
        <taxon>asterids</taxon>
        <taxon>campanulids</taxon>
        <taxon>Asterales</taxon>
        <taxon>Asteraceae</taxon>
        <taxon>Asteroideae</taxon>
        <taxon>Anthemideae</taxon>
        <taxon>Anthemidinae</taxon>
        <taxon>Tanacetum</taxon>
    </lineage>
</organism>
<protein>
    <submittedName>
        <fullName evidence="2">Uncharacterized protein</fullName>
    </submittedName>
</protein>
<feature type="region of interest" description="Disordered" evidence="1">
    <location>
        <begin position="28"/>
        <end position="82"/>
    </location>
</feature>